<gene>
    <name evidence="5" type="ORF">BJ875DRAFT_53820</name>
</gene>
<dbReference type="PROSITE" id="PS50088">
    <property type="entry name" value="ANK_REPEAT"/>
    <property type="match status" value="1"/>
</dbReference>
<evidence type="ECO:0000313" key="6">
    <source>
        <dbReference type="Proteomes" id="UP000824998"/>
    </source>
</evidence>
<dbReference type="EMBL" id="MU251511">
    <property type="protein sequence ID" value="KAG9233203.1"/>
    <property type="molecule type" value="Genomic_DNA"/>
</dbReference>
<evidence type="ECO:0000256" key="4">
    <source>
        <dbReference type="PROSITE-ProRule" id="PRU00023"/>
    </source>
</evidence>
<feature type="repeat" description="ANK" evidence="4">
    <location>
        <begin position="158"/>
        <end position="182"/>
    </location>
</feature>
<reference evidence="5" key="1">
    <citation type="journal article" date="2021" name="IMA Fungus">
        <title>Genomic characterization of three marine fungi, including Emericellopsis atlantica sp. nov. with signatures of a generalist lifestyle and marine biomass degradation.</title>
        <authorList>
            <person name="Hagestad O.C."/>
            <person name="Hou L."/>
            <person name="Andersen J.H."/>
            <person name="Hansen E.H."/>
            <person name="Altermark B."/>
            <person name="Li C."/>
            <person name="Kuhnert E."/>
            <person name="Cox R.J."/>
            <person name="Crous P.W."/>
            <person name="Spatafora J.W."/>
            <person name="Lail K."/>
            <person name="Amirebrahimi M."/>
            <person name="Lipzen A."/>
            <person name="Pangilinan J."/>
            <person name="Andreopoulos W."/>
            <person name="Hayes R.D."/>
            <person name="Ng V."/>
            <person name="Grigoriev I.V."/>
            <person name="Jackson S.A."/>
            <person name="Sutton T.D.S."/>
            <person name="Dobson A.D.W."/>
            <person name="Rama T."/>
        </authorList>
    </citation>
    <scope>NUCLEOTIDE SEQUENCE</scope>
    <source>
        <strain evidence="5">TRa018bII</strain>
    </source>
</reference>
<dbReference type="InterPro" id="IPR036770">
    <property type="entry name" value="Ankyrin_rpt-contain_sf"/>
</dbReference>
<evidence type="ECO:0000313" key="5">
    <source>
        <dbReference type="EMBL" id="KAG9233203.1"/>
    </source>
</evidence>
<dbReference type="SUPFAM" id="SSF48403">
    <property type="entry name" value="Ankyrin repeat"/>
    <property type="match status" value="1"/>
</dbReference>
<dbReference type="EC" id="2.3.1.225" evidence="1"/>
<evidence type="ECO:0000256" key="2">
    <source>
        <dbReference type="ARBA" id="ARBA00022737"/>
    </source>
</evidence>
<sequence length="358" mass="38917">MMRSLLAAGNVDVNLKDHAGGRALAFAIEGGVPSIVRLMLSLDCIELDYLNSDGGGPLAHAIQEDSLEIVKLLIATGKLELEAHDLRYGTPLVAAAVYDRPEIVAFLSSMGSIDLNASSTRHTTALCEAASNGSLDSIFALLQAGADPDFGPMRSGKEGETPLMRAIRARESEVVRVLLDTGRVNVNYRIPTTNDSPGADTPLTIAVQEGEVGIVKLLLAVDSIDVNVKDNEGKAPLSLAIYSSDAEELVRLLLETRKAEVNTQDVNGRTPFTCILQKKETLTREYAQEENPSPIRTRIYEEALKSCDNIINILKEHGARAPSQRSIDLFRAAVALHRRLCLRNCEQCENDLESRTID</sequence>
<dbReference type="Pfam" id="PF12796">
    <property type="entry name" value="Ank_2"/>
    <property type="match status" value="3"/>
</dbReference>
<comment type="caution">
    <text evidence="5">The sequence shown here is derived from an EMBL/GenBank/DDBJ whole genome shotgun (WGS) entry which is preliminary data.</text>
</comment>
<evidence type="ECO:0000256" key="3">
    <source>
        <dbReference type="ARBA" id="ARBA00023043"/>
    </source>
</evidence>
<dbReference type="PROSITE" id="PS50297">
    <property type="entry name" value="ANK_REP_REGION"/>
    <property type="match status" value="1"/>
</dbReference>
<dbReference type="InterPro" id="IPR002110">
    <property type="entry name" value="Ankyrin_rpt"/>
</dbReference>
<keyword evidence="6" id="KW-1185">Reference proteome</keyword>
<proteinExistence type="predicted"/>
<keyword evidence="2" id="KW-0677">Repeat</keyword>
<dbReference type="PANTHER" id="PTHR24161:SF85">
    <property type="entry name" value="PALMITOYLTRANSFERASE HIP14"/>
    <property type="match status" value="1"/>
</dbReference>
<protein>
    <recommendedName>
        <fullName evidence="1">protein S-acyltransferase</fullName>
        <ecNumber evidence="1">2.3.1.225</ecNumber>
    </recommendedName>
</protein>
<dbReference type="Proteomes" id="UP000824998">
    <property type="component" value="Unassembled WGS sequence"/>
</dbReference>
<name>A0A9P8C431_9HELO</name>
<dbReference type="Pfam" id="PF00023">
    <property type="entry name" value="Ank"/>
    <property type="match status" value="1"/>
</dbReference>
<evidence type="ECO:0000256" key="1">
    <source>
        <dbReference type="ARBA" id="ARBA00012210"/>
    </source>
</evidence>
<dbReference type="Gene3D" id="1.25.40.20">
    <property type="entry name" value="Ankyrin repeat-containing domain"/>
    <property type="match status" value="2"/>
</dbReference>
<dbReference type="PANTHER" id="PTHR24161">
    <property type="entry name" value="ANK_REP_REGION DOMAIN-CONTAINING PROTEIN-RELATED"/>
    <property type="match status" value="1"/>
</dbReference>
<dbReference type="OrthoDB" id="341259at2759"/>
<accession>A0A9P8C431</accession>
<dbReference type="SMART" id="SM00248">
    <property type="entry name" value="ANK"/>
    <property type="match status" value="7"/>
</dbReference>
<dbReference type="GO" id="GO:0019706">
    <property type="term" value="F:protein-cysteine S-palmitoyltransferase activity"/>
    <property type="evidence" value="ECO:0007669"/>
    <property type="project" value="UniProtKB-EC"/>
</dbReference>
<keyword evidence="3 4" id="KW-0040">ANK repeat</keyword>
<dbReference type="AlphaFoldDB" id="A0A9P8C431"/>
<organism evidence="5 6">
    <name type="scientific">Amylocarpus encephaloides</name>
    <dbReference type="NCBI Taxonomy" id="45428"/>
    <lineage>
        <taxon>Eukaryota</taxon>
        <taxon>Fungi</taxon>
        <taxon>Dikarya</taxon>
        <taxon>Ascomycota</taxon>
        <taxon>Pezizomycotina</taxon>
        <taxon>Leotiomycetes</taxon>
        <taxon>Helotiales</taxon>
        <taxon>Helotiales incertae sedis</taxon>
        <taxon>Amylocarpus</taxon>
    </lineage>
</organism>